<sequence length="214" mass="25309">MLRSIINHSSLLESLWGEALKIAIYILNRVSTKVVNKTPYELWIDKKSNIKHLHIWGCLVEAKPYKPHERKLDLKTISYYFVGYVECSRGYKFYDLTSRTIFEREMREFLRKLSLGIRMLSLRKDLLITLVKSFNRRQCSTIVPDIVPEQNYDEVLPRTHIEQPQQPQERRHAISDNYIVFLQEHEVDIGLIEDDPINFCQAMKSSNSRNELIP</sequence>
<gene>
    <name evidence="2" type="primary">GIP</name>
    <name evidence="2" type="ORF">CR513_50194</name>
</gene>
<comment type="caution">
    <text evidence="2">The sequence shown here is derived from an EMBL/GenBank/DDBJ whole genome shotgun (WGS) entry which is preliminary data.</text>
</comment>
<feature type="non-terminal residue" evidence="2">
    <location>
        <position position="1"/>
    </location>
</feature>
<dbReference type="InterPro" id="IPR039537">
    <property type="entry name" value="Retrotran_Ty1/copia-like"/>
</dbReference>
<evidence type="ECO:0000313" key="3">
    <source>
        <dbReference type="Proteomes" id="UP000257109"/>
    </source>
</evidence>
<feature type="domain" description="Retroviral polymerase SH3-like" evidence="1">
    <location>
        <begin position="65"/>
        <end position="104"/>
    </location>
</feature>
<dbReference type="Proteomes" id="UP000257109">
    <property type="component" value="Unassembled WGS sequence"/>
</dbReference>
<evidence type="ECO:0000313" key="2">
    <source>
        <dbReference type="EMBL" id="RDX70551.1"/>
    </source>
</evidence>
<protein>
    <submittedName>
        <fullName evidence="2">Copia protein</fullName>
    </submittedName>
</protein>
<dbReference type="PANTHER" id="PTHR42648:SF28">
    <property type="entry name" value="TRANSPOSON-ENCODED PROTEIN WITH RIBONUCLEASE H-LIKE AND RETROVIRUS ZINC FINGER-LIKE DOMAINS"/>
    <property type="match status" value="1"/>
</dbReference>
<evidence type="ECO:0000259" key="1">
    <source>
        <dbReference type="Pfam" id="PF25597"/>
    </source>
</evidence>
<dbReference type="AlphaFoldDB" id="A0A371EWZ6"/>
<accession>A0A371EWZ6</accession>
<dbReference type="EMBL" id="QJKJ01011661">
    <property type="protein sequence ID" value="RDX70551.1"/>
    <property type="molecule type" value="Genomic_DNA"/>
</dbReference>
<dbReference type="OrthoDB" id="1739418at2759"/>
<organism evidence="2 3">
    <name type="scientific">Mucuna pruriens</name>
    <name type="common">Velvet bean</name>
    <name type="synonym">Dolichos pruriens</name>
    <dbReference type="NCBI Taxonomy" id="157652"/>
    <lineage>
        <taxon>Eukaryota</taxon>
        <taxon>Viridiplantae</taxon>
        <taxon>Streptophyta</taxon>
        <taxon>Embryophyta</taxon>
        <taxon>Tracheophyta</taxon>
        <taxon>Spermatophyta</taxon>
        <taxon>Magnoliopsida</taxon>
        <taxon>eudicotyledons</taxon>
        <taxon>Gunneridae</taxon>
        <taxon>Pentapetalae</taxon>
        <taxon>rosids</taxon>
        <taxon>fabids</taxon>
        <taxon>Fabales</taxon>
        <taxon>Fabaceae</taxon>
        <taxon>Papilionoideae</taxon>
        <taxon>50 kb inversion clade</taxon>
        <taxon>NPAAA clade</taxon>
        <taxon>indigoferoid/millettioid clade</taxon>
        <taxon>Phaseoleae</taxon>
        <taxon>Mucuna</taxon>
    </lineage>
</organism>
<proteinExistence type="predicted"/>
<name>A0A371EWZ6_MUCPR</name>
<dbReference type="PANTHER" id="PTHR42648">
    <property type="entry name" value="TRANSPOSASE, PUTATIVE-RELATED"/>
    <property type="match status" value="1"/>
</dbReference>
<keyword evidence="3" id="KW-1185">Reference proteome</keyword>
<dbReference type="InterPro" id="IPR057670">
    <property type="entry name" value="SH3_retrovirus"/>
</dbReference>
<reference evidence="2" key="1">
    <citation type="submission" date="2018-05" db="EMBL/GenBank/DDBJ databases">
        <title>Draft genome of Mucuna pruriens seed.</title>
        <authorList>
            <person name="Nnadi N.E."/>
            <person name="Vos R."/>
            <person name="Hasami M.H."/>
            <person name="Devisetty U.K."/>
            <person name="Aguiy J.C."/>
        </authorList>
    </citation>
    <scope>NUCLEOTIDE SEQUENCE [LARGE SCALE GENOMIC DNA]</scope>
    <source>
        <strain evidence="2">JCA_2017</strain>
    </source>
</reference>
<dbReference type="Pfam" id="PF25597">
    <property type="entry name" value="SH3_retrovirus"/>
    <property type="match status" value="1"/>
</dbReference>